<accession>A0A9P9G1D0</accession>
<dbReference type="GeneID" id="70224072"/>
<feature type="region of interest" description="Disordered" evidence="1">
    <location>
        <begin position="1"/>
        <end position="31"/>
    </location>
</feature>
<name>A0A9P9G1D0_FUSRE</name>
<keyword evidence="3" id="KW-1185">Reference proteome</keyword>
<gene>
    <name evidence="2" type="ORF">BKA55DRAFT_582410</name>
</gene>
<dbReference type="Proteomes" id="UP000720189">
    <property type="component" value="Unassembled WGS sequence"/>
</dbReference>
<proteinExistence type="predicted"/>
<dbReference type="RefSeq" id="XP_046043458.1">
    <property type="nucleotide sequence ID" value="XM_046194118.1"/>
</dbReference>
<protein>
    <submittedName>
        <fullName evidence="2">Uncharacterized protein</fullName>
    </submittedName>
</protein>
<dbReference type="EMBL" id="JAGMUX010000021">
    <property type="protein sequence ID" value="KAH7231349.1"/>
    <property type="molecule type" value="Genomic_DNA"/>
</dbReference>
<dbReference type="AlphaFoldDB" id="A0A9P9G1D0"/>
<evidence type="ECO:0000256" key="1">
    <source>
        <dbReference type="SAM" id="MobiDB-lite"/>
    </source>
</evidence>
<evidence type="ECO:0000313" key="3">
    <source>
        <dbReference type="Proteomes" id="UP000720189"/>
    </source>
</evidence>
<evidence type="ECO:0000313" key="2">
    <source>
        <dbReference type="EMBL" id="KAH7231349.1"/>
    </source>
</evidence>
<reference evidence="2" key="1">
    <citation type="journal article" date="2021" name="Nat. Commun.">
        <title>Genetic determinants of endophytism in the Arabidopsis root mycobiome.</title>
        <authorList>
            <person name="Mesny F."/>
            <person name="Miyauchi S."/>
            <person name="Thiergart T."/>
            <person name="Pickel B."/>
            <person name="Atanasova L."/>
            <person name="Karlsson M."/>
            <person name="Huettel B."/>
            <person name="Barry K.W."/>
            <person name="Haridas S."/>
            <person name="Chen C."/>
            <person name="Bauer D."/>
            <person name="Andreopoulos W."/>
            <person name="Pangilinan J."/>
            <person name="LaButti K."/>
            <person name="Riley R."/>
            <person name="Lipzen A."/>
            <person name="Clum A."/>
            <person name="Drula E."/>
            <person name="Henrissat B."/>
            <person name="Kohler A."/>
            <person name="Grigoriev I.V."/>
            <person name="Martin F.M."/>
            <person name="Hacquard S."/>
        </authorList>
    </citation>
    <scope>NUCLEOTIDE SEQUENCE</scope>
    <source>
        <strain evidence="2">MPI-CAGE-AT-0023</strain>
    </source>
</reference>
<dbReference type="OrthoDB" id="10313810at2759"/>
<sequence length="83" mass="9005">MEAQGHRAFSGTCDRLTSAGEQPKSGSASHLVVQEDNCGMAVRRTEWAIIGCRMFPQLRGDTLYPANHVSTKLLGRSARSAKT</sequence>
<comment type="caution">
    <text evidence="2">The sequence shown here is derived from an EMBL/GenBank/DDBJ whole genome shotgun (WGS) entry which is preliminary data.</text>
</comment>
<organism evidence="2 3">
    <name type="scientific">Fusarium redolens</name>
    <dbReference type="NCBI Taxonomy" id="48865"/>
    <lineage>
        <taxon>Eukaryota</taxon>
        <taxon>Fungi</taxon>
        <taxon>Dikarya</taxon>
        <taxon>Ascomycota</taxon>
        <taxon>Pezizomycotina</taxon>
        <taxon>Sordariomycetes</taxon>
        <taxon>Hypocreomycetidae</taxon>
        <taxon>Hypocreales</taxon>
        <taxon>Nectriaceae</taxon>
        <taxon>Fusarium</taxon>
        <taxon>Fusarium redolens species complex</taxon>
    </lineage>
</organism>
<feature type="non-terminal residue" evidence="2">
    <location>
        <position position="83"/>
    </location>
</feature>